<gene>
    <name evidence="1" type="ORF">P879_03988</name>
</gene>
<evidence type="ECO:0000313" key="2">
    <source>
        <dbReference type="Proteomes" id="UP000699462"/>
    </source>
</evidence>
<evidence type="ECO:0000313" key="1">
    <source>
        <dbReference type="EMBL" id="KAF8572121.1"/>
    </source>
</evidence>
<keyword evidence="2" id="KW-1185">Reference proteome</keyword>
<reference evidence="1 2" key="1">
    <citation type="submission" date="2019-07" db="EMBL/GenBank/DDBJ databases">
        <title>Annotation for the trematode Paragonimus westermani.</title>
        <authorList>
            <person name="Choi Y.-J."/>
        </authorList>
    </citation>
    <scope>NUCLEOTIDE SEQUENCE [LARGE SCALE GENOMIC DNA]</scope>
    <source>
        <strain evidence="1">180907_Pwestermani</strain>
    </source>
</reference>
<protein>
    <submittedName>
        <fullName evidence="1">Uncharacterized protein</fullName>
    </submittedName>
</protein>
<proteinExistence type="predicted"/>
<name>A0A8T0E010_9TREM</name>
<dbReference type="OrthoDB" id="193650at2759"/>
<dbReference type="EMBL" id="JTDF01000165">
    <property type="protein sequence ID" value="KAF8572121.1"/>
    <property type="molecule type" value="Genomic_DNA"/>
</dbReference>
<organism evidence="1 2">
    <name type="scientific">Paragonimus westermani</name>
    <dbReference type="NCBI Taxonomy" id="34504"/>
    <lineage>
        <taxon>Eukaryota</taxon>
        <taxon>Metazoa</taxon>
        <taxon>Spiralia</taxon>
        <taxon>Lophotrochozoa</taxon>
        <taxon>Platyhelminthes</taxon>
        <taxon>Trematoda</taxon>
        <taxon>Digenea</taxon>
        <taxon>Plagiorchiida</taxon>
        <taxon>Troglotremata</taxon>
        <taxon>Troglotrematidae</taxon>
        <taxon>Paragonimus</taxon>
    </lineage>
</organism>
<dbReference type="AlphaFoldDB" id="A0A8T0E010"/>
<sequence length="169" mass="19165">MAFWSQSTRIRSVYKFYQGNRNALHKTYRIPQTSVKKIKKERFTAGVGRFVYDDEGNLVSVPKLVPSSQLATMAGNRSTVVSNLRAASPGQVISLHYKVMPQCLNDANLLFNSAGLETEISPTQKEMRLEQLKELPCMDRDQQFTPVKTPPLAPEQIIRLNAIRLVNRE</sequence>
<accession>A0A8T0E010</accession>
<dbReference type="Proteomes" id="UP000699462">
    <property type="component" value="Unassembled WGS sequence"/>
</dbReference>
<comment type="caution">
    <text evidence="1">The sequence shown here is derived from an EMBL/GenBank/DDBJ whole genome shotgun (WGS) entry which is preliminary data.</text>
</comment>